<dbReference type="AlphaFoldDB" id="A0A128EDN6"/>
<evidence type="ECO:0000313" key="1">
    <source>
        <dbReference type="EMBL" id="CZE46308.1"/>
    </source>
</evidence>
<accession>A0A128EDN6</accession>
<organism evidence="1 2">
    <name type="scientific">Campylobacter geochelonis</name>
    <dbReference type="NCBI Taxonomy" id="1780362"/>
    <lineage>
        <taxon>Bacteria</taxon>
        <taxon>Pseudomonadati</taxon>
        <taxon>Campylobacterota</taxon>
        <taxon>Epsilonproteobacteria</taxon>
        <taxon>Campylobacterales</taxon>
        <taxon>Campylobacteraceae</taxon>
        <taxon>Campylobacter</taxon>
    </lineage>
</organism>
<keyword evidence="2" id="KW-1185">Reference proteome</keyword>
<dbReference type="Proteomes" id="UP000069632">
    <property type="component" value="Unassembled WGS sequence"/>
</dbReference>
<proteinExistence type="predicted"/>
<reference evidence="1 2" key="1">
    <citation type="submission" date="2016-02" db="EMBL/GenBank/DDBJ databases">
        <authorList>
            <consortium name="Pathogen Informatics"/>
        </authorList>
    </citation>
    <scope>NUCLEOTIDE SEQUENCE [LARGE SCALE GENOMIC DNA]</scope>
    <source>
        <strain evidence="1 2">RC20</strain>
    </source>
</reference>
<protein>
    <submittedName>
        <fullName evidence="1">Uncharacterized protein</fullName>
    </submittedName>
</protein>
<evidence type="ECO:0000313" key="2">
    <source>
        <dbReference type="Proteomes" id="UP000069632"/>
    </source>
</evidence>
<gene>
    <name evidence="1" type="ORF">ERS672216_00299</name>
</gene>
<sequence length="85" mass="9499">MKCVVVGNKAILKEYGKIYKFSLKNQCVVKQKLAFCLENSIVSKICAVSKRQILQIIKTNTAKTTQNSELKPKIYASHFACGLGF</sequence>
<name>A0A128EDN6_9BACT</name>
<dbReference type="RefSeq" id="WP_075494268.1">
    <property type="nucleotide sequence ID" value="NZ_CP053844.1"/>
</dbReference>
<dbReference type="EMBL" id="FIZP01000001">
    <property type="protein sequence ID" value="CZE46308.1"/>
    <property type="molecule type" value="Genomic_DNA"/>
</dbReference>